<dbReference type="InterPro" id="IPR010982">
    <property type="entry name" value="Lambda_DNA-bd_dom_sf"/>
</dbReference>
<reference evidence="2 3" key="1">
    <citation type="journal article" date="2019" name="Int. J. Syst. Evol. Microbiol.">
        <title>The Global Catalogue of Microorganisms (GCM) 10K type strain sequencing project: providing services to taxonomists for standard genome sequencing and annotation.</title>
        <authorList>
            <consortium name="The Broad Institute Genomics Platform"/>
            <consortium name="The Broad Institute Genome Sequencing Center for Infectious Disease"/>
            <person name="Wu L."/>
            <person name="Ma J."/>
        </authorList>
    </citation>
    <scope>NUCLEOTIDE SEQUENCE [LARGE SCALE GENOMIC DNA]</scope>
    <source>
        <strain evidence="2 3">JCM 9383</strain>
    </source>
</reference>
<dbReference type="PROSITE" id="PS50943">
    <property type="entry name" value="HTH_CROC1"/>
    <property type="match status" value="1"/>
</dbReference>
<protein>
    <recommendedName>
        <fullName evidence="1">HTH cro/C1-type domain-containing protein</fullName>
    </recommendedName>
</protein>
<feature type="domain" description="HTH cro/C1-type" evidence="1">
    <location>
        <begin position="23"/>
        <end position="67"/>
    </location>
</feature>
<dbReference type="Proteomes" id="UP001500979">
    <property type="component" value="Unassembled WGS sequence"/>
</dbReference>
<dbReference type="SUPFAM" id="SSF47413">
    <property type="entry name" value="lambda repressor-like DNA-binding domains"/>
    <property type="match status" value="1"/>
</dbReference>
<sequence>MRPHICVRWDAFDALLEQHGLRSRYAIARYLDLSQPTVNRVLDGKQSPGERFIAAVLKRFDVPFEDIFEVFEGRAACEVRS</sequence>
<dbReference type="SMART" id="SM00530">
    <property type="entry name" value="HTH_XRE"/>
    <property type="match status" value="1"/>
</dbReference>
<comment type="caution">
    <text evidence="2">The sequence shown here is derived from an EMBL/GenBank/DDBJ whole genome shotgun (WGS) entry which is preliminary data.</text>
</comment>
<organism evidence="2 3">
    <name type="scientific">Saccharopolyspora taberi</name>
    <dbReference type="NCBI Taxonomy" id="60895"/>
    <lineage>
        <taxon>Bacteria</taxon>
        <taxon>Bacillati</taxon>
        <taxon>Actinomycetota</taxon>
        <taxon>Actinomycetes</taxon>
        <taxon>Pseudonocardiales</taxon>
        <taxon>Pseudonocardiaceae</taxon>
        <taxon>Saccharopolyspora</taxon>
    </lineage>
</organism>
<evidence type="ECO:0000313" key="3">
    <source>
        <dbReference type="Proteomes" id="UP001500979"/>
    </source>
</evidence>
<proteinExistence type="predicted"/>
<dbReference type="RefSeq" id="WP_344686110.1">
    <property type="nucleotide sequence ID" value="NZ_BAAAUX010000040.1"/>
</dbReference>
<keyword evidence="3" id="KW-1185">Reference proteome</keyword>
<dbReference type="EMBL" id="BAAAUX010000040">
    <property type="protein sequence ID" value="GAA2819903.1"/>
    <property type="molecule type" value="Genomic_DNA"/>
</dbReference>
<accession>A0ABN3VNV3</accession>
<dbReference type="InterPro" id="IPR001387">
    <property type="entry name" value="Cro/C1-type_HTH"/>
</dbReference>
<evidence type="ECO:0000259" key="1">
    <source>
        <dbReference type="PROSITE" id="PS50943"/>
    </source>
</evidence>
<name>A0ABN3VNV3_9PSEU</name>
<evidence type="ECO:0000313" key="2">
    <source>
        <dbReference type="EMBL" id="GAA2819903.1"/>
    </source>
</evidence>
<gene>
    <name evidence="2" type="ORF">GCM10010470_63990</name>
</gene>